<comment type="similarity">
    <text evidence="1">Belongs to the YggT family.</text>
</comment>
<feature type="transmembrane region" description="Helical" evidence="2">
    <location>
        <begin position="71"/>
        <end position="95"/>
    </location>
</feature>
<gene>
    <name evidence="3" type="ORF">CFH80_08375</name>
</gene>
<reference evidence="3 4" key="1">
    <citation type="journal article" date="2017" name="Front. Microbiol.">
        <title>Comparative Genomic Analysis of the Class Epsilonproteobacteria and Proposed Reclassification to Epsilonbacteraeota (phyl. nov.).</title>
        <authorList>
            <person name="Waite D.W."/>
            <person name="Vanwonterghem I."/>
            <person name="Rinke C."/>
            <person name="Parks D.H."/>
            <person name="Zhang Y."/>
            <person name="Takai K."/>
            <person name="Sievert S.M."/>
            <person name="Simon J."/>
            <person name="Campbell B.J."/>
            <person name="Hanson T.E."/>
            <person name="Woyke T."/>
            <person name="Klotz M.G."/>
            <person name="Hugenholtz P."/>
        </authorList>
    </citation>
    <scope>NUCLEOTIDE SEQUENCE [LARGE SCALE GENOMIC DNA]</scope>
    <source>
        <strain evidence="3">UBA11420</strain>
    </source>
</reference>
<keyword evidence="2" id="KW-0472">Membrane</keyword>
<sequence length="98" mass="10899">MIVLSTLVEALASLLHTVINIYIWIVIIAALLSFVRPDPYNPIVQVLYRLTNPVYALIRRYVPTLIGGIDLAPLIVILALQFIDLFAVKLLFALANAL</sequence>
<evidence type="ECO:0000313" key="4">
    <source>
        <dbReference type="Proteomes" id="UP000231638"/>
    </source>
</evidence>
<dbReference type="PANTHER" id="PTHR33219">
    <property type="entry name" value="YLMG HOMOLOG PROTEIN 2, CHLOROPLASTIC"/>
    <property type="match status" value="1"/>
</dbReference>
<evidence type="ECO:0000256" key="1">
    <source>
        <dbReference type="ARBA" id="ARBA00010894"/>
    </source>
</evidence>
<dbReference type="Proteomes" id="UP000231638">
    <property type="component" value="Unassembled WGS sequence"/>
</dbReference>
<evidence type="ECO:0000313" key="3">
    <source>
        <dbReference type="EMBL" id="DAB35780.1"/>
    </source>
</evidence>
<dbReference type="PANTHER" id="PTHR33219:SF14">
    <property type="entry name" value="PROTEIN COFACTOR ASSEMBLY OF COMPLEX C SUBUNIT B CCB3, CHLOROPLASTIC-RELATED"/>
    <property type="match status" value="1"/>
</dbReference>
<keyword evidence="2" id="KW-0812">Transmembrane</keyword>
<name>A0A2D3W9L1_9BACT</name>
<dbReference type="InterPro" id="IPR003425">
    <property type="entry name" value="CCB3/YggT"/>
</dbReference>
<organism evidence="3 4">
    <name type="scientific">Sulfurospirillum cavolei</name>
    <dbReference type="NCBI Taxonomy" id="366522"/>
    <lineage>
        <taxon>Bacteria</taxon>
        <taxon>Pseudomonadati</taxon>
        <taxon>Campylobacterota</taxon>
        <taxon>Epsilonproteobacteria</taxon>
        <taxon>Campylobacterales</taxon>
        <taxon>Sulfurospirillaceae</taxon>
        <taxon>Sulfurospirillum</taxon>
    </lineage>
</organism>
<evidence type="ECO:0000256" key="2">
    <source>
        <dbReference type="SAM" id="Phobius"/>
    </source>
</evidence>
<feature type="transmembrane region" description="Helical" evidence="2">
    <location>
        <begin position="12"/>
        <end position="35"/>
    </location>
</feature>
<accession>A0A2D3W9L1</accession>
<dbReference type="AlphaFoldDB" id="A0A2D3W9L1"/>
<dbReference type="STRING" id="366522.GCA_001548055_01992"/>
<dbReference type="RefSeq" id="WP_082006823.1">
    <property type="nucleotide sequence ID" value="NZ_AP014724.1"/>
</dbReference>
<keyword evidence="2" id="KW-1133">Transmembrane helix</keyword>
<evidence type="ECO:0008006" key="5">
    <source>
        <dbReference type="Google" id="ProtNLM"/>
    </source>
</evidence>
<dbReference type="GO" id="GO:0016020">
    <property type="term" value="C:membrane"/>
    <property type="evidence" value="ECO:0007669"/>
    <property type="project" value="InterPro"/>
</dbReference>
<comment type="caution">
    <text evidence="3">The sequence shown here is derived from an EMBL/GenBank/DDBJ whole genome shotgun (WGS) entry which is preliminary data.</text>
</comment>
<dbReference type="Pfam" id="PF02325">
    <property type="entry name" value="CCB3_YggT"/>
    <property type="match status" value="1"/>
</dbReference>
<protein>
    <recommendedName>
        <fullName evidence="5">YggT family protein</fullName>
    </recommendedName>
</protein>
<proteinExistence type="inferred from homology"/>
<dbReference type="EMBL" id="DLUG01000217">
    <property type="protein sequence ID" value="DAB35780.1"/>
    <property type="molecule type" value="Genomic_DNA"/>
</dbReference>